<dbReference type="AlphaFoldDB" id="A0A7X0Y0G8"/>
<evidence type="ECO:0000313" key="2">
    <source>
        <dbReference type="EMBL" id="MBC1934755.1"/>
    </source>
</evidence>
<dbReference type="EMBL" id="JAARWN010000001">
    <property type="protein sequence ID" value="MBC1934755.1"/>
    <property type="molecule type" value="Genomic_DNA"/>
</dbReference>
<name>A0A7X0Y0G8_9LIST</name>
<accession>A0A7X0Y0G8</accession>
<feature type="transmembrane region" description="Helical" evidence="1">
    <location>
        <begin position="46"/>
        <end position="67"/>
    </location>
</feature>
<keyword evidence="1" id="KW-0812">Transmembrane</keyword>
<gene>
    <name evidence="2" type="ORF">HCA69_00155</name>
</gene>
<proteinExistence type="predicted"/>
<feature type="transmembrane region" description="Helical" evidence="1">
    <location>
        <begin position="21"/>
        <end position="40"/>
    </location>
</feature>
<sequence>MKQFATMLKIWRSPVILTGSIMIVSALFLWIGYLFPILYFQETEPGWILTTLIGGILVLGFGFKWSWKERVNVKKRLK</sequence>
<reference evidence="2 3" key="1">
    <citation type="submission" date="2020-03" db="EMBL/GenBank/DDBJ databases">
        <title>Soil Listeria distribution.</title>
        <authorList>
            <person name="Liao J."/>
            <person name="Wiedmann M."/>
        </authorList>
    </citation>
    <scope>NUCLEOTIDE SEQUENCE [LARGE SCALE GENOMIC DNA]</scope>
    <source>
        <strain evidence="2 3">FSL L7-0741</strain>
    </source>
</reference>
<evidence type="ECO:0000256" key="1">
    <source>
        <dbReference type="SAM" id="Phobius"/>
    </source>
</evidence>
<evidence type="ECO:0000313" key="3">
    <source>
        <dbReference type="Proteomes" id="UP000535908"/>
    </source>
</evidence>
<keyword evidence="1" id="KW-0472">Membrane</keyword>
<protein>
    <submittedName>
        <fullName evidence="2">Uncharacterized protein</fullName>
    </submittedName>
</protein>
<dbReference type="Proteomes" id="UP000535908">
    <property type="component" value="Unassembled WGS sequence"/>
</dbReference>
<keyword evidence="1" id="KW-1133">Transmembrane helix</keyword>
<comment type="caution">
    <text evidence="2">The sequence shown here is derived from an EMBL/GenBank/DDBJ whole genome shotgun (WGS) entry which is preliminary data.</text>
</comment>
<dbReference type="RefSeq" id="WP_185525156.1">
    <property type="nucleotide sequence ID" value="NZ_JAARWN010000001.1"/>
</dbReference>
<organism evidence="2 3">
    <name type="scientific">Listeria grandensis</name>
    <dbReference type="NCBI Taxonomy" id="1494963"/>
    <lineage>
        <taxon>Bacteria</taxon>
        <taxon>Bacillati</taxon>
        <taxon>Bacillota</taxon>
        <taxon>Bacilli</taxon>
        <taxon>Bacillales</taxon>
        <taxon>Listeriaceae</taxon>
        <taxon>Listeria</taxon>
    </lineage>
</organism>